<dbReference type="EMBL" id="MODZ01000001">
    <property type="protein sequence ID" value="OIJ37070.1"/>
    <property type="molecule type" value="Genomic_DNA"/>
</dbReference>
<dbReference type="SUPFAM" id="SSF46689">
    <property type="entry name" value="Homeodomain-like"/>
    <property type="match status" value="1"/>
</dbReference>
<proteinExistence type="predicted"/>
<dbReference type="InterPro" id="IPR001647">
    <property type="entry name" value="HTH_TetR"/>
</dbReference>
<comment type="caution">
    <text evidence="7">The sequence shown here is derived from an EMBL/GenBank/DDBJ whole genome shotgun (WGS) entry which is preliminary data.</text>
</comment>
<gene>
    <name evidence="7" type="ORF">BK826_01320</name>
</gene>
<dbReference type="PROSITE" id="PS50977">
    <property type="entry name" value="HTH_TETR_2"/>
    <property type="match status" value="1"/>
</dbReference>
<dbReference type="PANTHER" id="PTHR30055:SF234">
    <property type="entry name" value="HTH-TYPE TRANSCRIPTIONAL REGULATOR BETI"/>
    <property type="match status" value="1"/>
</dbReference>
<dbReference type="GO" id="GO:0003700">
    <property type="term" value="F:DNA-binding transcription factor activity"/>
    <property type="evidence" value="ECO:0007669"/>
    <property type="project" value="TreeGrafter"/>
</dbReference>
<feature type="domain" description="HTH tetR-type" evidence="6">
    <location>
        <begin position="25"/>
        <end position="85"/>
    </location>
</feature>
<evidence type="ECO:0000313" key="7">
    <source>
        <dbReference type="EMBL" id="OIJ37070.1"/>
    </source>
</evidence>
<dbReference type="Proteomes" id="UP000179540">
    <property type="component" value="Unassembled WGS sequence"/>
</dbReference>
<organism evidence="7 8">
    <name type="scientific">Rothia kristinae</name>
    <dbReference type="NCBI Taxonomy" id="37923"/>
    <lineage>
        <taxon>Bacteria</taxon>
        <taxon>Bacillati</taxon>
        <taxon>Actinomycetota</taxon>
        <taxon>Actinomycetes</taxon>
        <taxon>Micrococcales</taxon>
        <taxon>Micrococcaceae</taxon>
        <taxon>Rothia</taxon>
    </lineage>
</organism>
<dbReference type="GO" id="GO:0000976">
    <property type="term" value="F:transcription cis-regulatory region binding"/>
    <property type="evidence" value="ECO:0007669"/>
    <property type="project" value="TreeGrafter"/>
</dbReference>
<evidence type="ECO:0000256" key="4">
    <source>
        <dbReference type="PROSITE-ProRule" id="PRU00335"/>
    </source>
</evidence>
<dbReference type="InterPro" id="IPR050109">
    <property type="entry name" value="HTH-type_TetR-like_transc_reg"/>
</dbReference>
<keyword evidence="2 4" id="KW-0238">DNA-binding</keyword>
<feature type="DNA-binding region" description="H-T-H motif" evidence="4">
    <location>
        <begin position="48"/>
        <end position="67"/>
    </location>
</feature>
<dbReference type="AlphaFoldDB" id="A0A1S2N2Q1"/>
<reference evidence="7 8" key="1">
    <citation type="submission" date="2016-10" db="EMBL/GenBank/DDBJ databases">
        <title>Draft genome sequence of strain LCT isolated from the Shenzhou X spacecraft of China.</title>
        <authorList>
            <person name="Huang B."/>
        </authorList>
    </citation>
    <scope>NUCLEOTIDE SEQUENCE [LARGE SCALE GENOMIC DNA]</scope>
    <source>
        <strain evidence="7 8">LCT-H5</strain>
    </source>
</reference>
<evidence type="ECO:0000313" key="8">
    <source>
        <dbReference type="Proteomes" id="UP000179540"/>
    </source>
</evidence>
<dbReference type="InterPro" id="IPR009057">
    <property type="entry name" value="Homeodomain-like_sf"/>
</dbReference>
<dbReference type="Gene3D" id="1.10.357.10">
    <property type="entry name" value="Tetracycline Repressor, domain 2"/>
    <property type="match status" value="1"/>
</dbReference>
<dbReference type="PANTHER" id="PTHR30055">
    <property type="entry name" value="HTH-TYPE TRANSCRIPTIONAL REGULATOR RUTR"/>
    <property type="match status" value="1"/>
</dbReference>
<feature type="compositionally biased region" description="Basic and acidic residues" evidence="5">
    <location>
        <begin position="1"/>
        <end position="11"/>
    </location>
</feature>
<accession>A0A1S2N2Q1</accession>
<keyword evidence="1" id="KW-0805">Transcription regulation</keyword>
<sequence length="207" mass="22851">MLAAPTDRRSPVTETPSDLRSRRRVQLRAQVQAAAVRLFAERGFAATPVADLARAAGISERTYFRHFRTKEDAVLLDLEDLARRVRAVDVDGRAPARLLEQIEGIYAELAEAMDEDDAGTRREAQLLIARTPALREAATRRHREIMEDLRHRLVEAGVPDADLLGRLLAQIGTATLHAALDAWADQEGAASIAALYARSRALLRALT</sequence>
<dbReference type="Pfam" id="PF00440">
    <property type="entry name" value="TetR_N"/>
    <property type="match status" value="1"/>
</dbReference>
<evidence type="ECO:0000259" key="6">
    <source>
        <dbReference type="PROSITE" id="PS50977"/>
    </source>
</evidence>
<keyword evidence="3" id="KW-0804">Transcription</keyword>
<feature type="region of interest" description="Disordered" evidence="5">
    <location>
        <begin position="1"/>
        <end position="23"/>
    </location>
</feature>
<name>A0A1S2N2Q1_9MICC</name>
<evidence type="ECO:0000256" key="3">
    <source>
        <dbReference type="ARBA" id="ARBA00023163"/>
    </source>
</evidence>
<evidence type="ECO:0000256" key="5">
    <source>
        <dbReference type="SAM" id="MobiDB-lite"/>
    </source>
</evidence>
<protein>
    <recommendedName>
        <fullName evidence="6">HTH tetR-type domain-containing protein</fullName>
    </recommendedName>
</protein>
<evidence type="ECO:0000256" key="2">
    <source>
        <dbReference type="ARBA" id="ARBA00023125"/>
    </source>
</evidence>
<evidence type="ECO:0000256" key="1">
    <source>
        <dbReference type="ARBA" id="ARBA00023015"/>
    </source>
</evidence>
<dbReference type="PRINTS" id="PR00455">
    <property type="entry name" value="HTHTETR"/>
</dbReference>